<dbReference type="InterPro" id="IPR001466">
    <property type="entry name" value="Beta-lactam-related"/>
</dbReference>
<dbReference type="InterPro" id="IPR050491">
    <property type="entry name" value="AmpC-like"/>
</dbReference>
<dbReference type="PANTHER" id="PTHR46825:SF9">
    <property type="entry name" value="BETA-LACTAMASE-RELATED DOMAIN-CONTAINING PROTEIN"/>
    <property type="match status" value="1"/>
</dbReference>
<keyword evidence="2" id="KW-0378">Hydrolase</keyword>
<reference evidence="2" key="2">
    <citation type="journal article" date="2021" name="Microbiome">
        <title>Successional dynamics and alternative stable states in a saline activated sludge microbial community over 9 years.</title>
        <authorList>
            <person name="Wang Y."/>
            <person name="Ye J."/>
            <person name="Ju F."/>
            <person name="Liu L."/>
            <person name="Boyd J.A."/>
            <person name="Deng Y."/>
            <person name="Parks D.H."/>
            <person name="Jiang X."/>
            <person name="Yin X."/>
            <person name="Woodcroft B.J."/>
            <person name="Tyson G.W."/>
            <person name="Hugenholtz P."/>
            <person name="Polz M.F."/>
            <person name="Zhang T."/>
        </authorList>
    </citation>
    <scope>NUCLEOTIDE SEQUENCE</scope>
    <source>
        <strain evidence="2">HKST-UBA02</strain>
    </source>
</reference>
<feature type="non-terminal residue" evidence="2">
    <location>
        <position position="1"/>
    </location>
</feature>
<protein>
    <submittedName>
        <fullName evidence="2">Serine hydrolase</fullName>
    </submittedName>
</protein>
<dbReference type="InterPro" id="IPR012338">
    <property type="entry name" value="Beta-lactam/transpept-like"/>
</dbReference>
<feature type="domain" description="Beta-lactamase-related" evidence="1">
    <location>
        <begin position="68"/>
        <end position="400"/>
    </location>
</feature>
<dbReference type="Pfam" id="PF00144">
    <property type="entry name" value="Beta-lactamase"/>
    <property type="match status" value="1"/>
</dbReference>
<dbReference type="Gene3D" id="3.40.710.10">
    <property type="entry name" value="DD-peptidase/beta-lactamase superfamily"/>
    <property type="match status" value="1"/>
</dbReference>
<reference evidence="2" key="1">
    <citation type="submission" date="2020-04" db="EMBL/GenBank/DDBJ databases">
        <authorList>
            <person name="Zhang T."/>
        </authorList>
    </citation>
    <scope>NUCLEOTIDE SEQUENCE</scope>
    <source>
        <strain evidence="2">HKST-UBA02</strain>
    </source>
</reference>
<gene>
    <name evidence="2" type="ORF">KDA27_06715</name>
</gene>
<name>A0A956NDI2_UNCEI</name>
<evidence type="ECO:0000313" key="3">
    <source>
        <dbReference type="Proteomes" id="UP000739538"/>
    </source>
</evidence>
<proteinExistence type="predicted"/>
<accession>A0A956NDI2</accession>
<organism evidence="2 3">
    <name type="scientific">Eiseniibacteriota bacterium</name>
    <dbReference type="NCBI Taxonomy" id="2212470"/>
    <lineage>
        <taxon>Bacteria</taxon>
        <taxon>Candidatus Eiseniibacteriota</taxon>
    </lineage>
</organism>
<comment type="caution">
    <text evidence="2">The sequence shown here is derived from an EMBL/GenBank/DDBJ whole genome shotgun (WGS) entry which is preliminary data.</text>
</comment>
<dbReference type="PANTHER" id="PTHR46825">
    <property type="entry name" value="D-ALANYL-D-ALANINE-CARBOXYPEPTIDASE/ENDOPEPTIDASE AMPH"/>
    <property type="match status" value="1"/>
</dbReference>
<evidence type="ECO:0000313" key="2">
    <source>
        <dbReference type="EMBL" id="MCA9755475.1"/>
    </source>
</evidence>
<dbReference type="GO" id="GO:0016787">
    <property type="term" value="F:hydrolase activity"/>
    <property type="evidence" value="ECO:0007669"/>
    <property type="project" value="UniProtKB-KW"/>
</dbReference>
<dbReference type="EMBL" id="JAGQHS010000023">
    <property type="protein sequence ID" value="MCA9755475.1"/>
    <property type="molecule type" value="Genomic_DNA"/>
</dbReference>
<dbReference type="AlphaFoldDB" id="A0A956NDI2"/>
<sequence>HHSEVVFRSLHAFVKSGSGWKDLQFRVETTPPYRILRLVFLADVTEPVYLPNGGLRSAETIDWIHGYVEKLMHEDELGGKILLARGNLTLFQRSIGYLDAKRSIAVTPKTRFNLGSGNKMFTAVATMLLVEEGKFGLDDPIGSLLPTFPDANLGKRITVRQLLSHSSGLGDYWTDEFERDGRTATTLRDVEPWVYAELQTNGIHFEPGAEHRYSNSGFLLLGRIIEEATGQDYFDFVRERIYEPLTMAQTDSYLTDGSQEDLAPPLIRPTAEDAETSAIWVTGESGLRGTSAGGGFSTPPDMLRFVRALVEGQLVRKETLEEMTSPQPPSSSTADPLGGGYAYGLGFLLERSQTGVLSWGHGGFAPGVNFELRYFPAEDVTFVLFCNQDNGAFDDLKRNVEKLITGDR</sequence>
<evidence type="ECO:0000259" key="1">
    <source>
        <dbReference type="Pfam" id="PF00144"/>
    </source>
</evidence>
<dbReference type="Proteomes" id="UP000739538">
    <property type="component" value="Unassembled WGS sequence"/>
</dbReference>
<dbReference type="SUPFAM" id="SSF56601">
    <property type="entry name" value="beta-lactamase/transpeptidase-like"/>
    <property type="match status" value="1"/>
</dbReference>